<dbReference type="Proteomes" id="UP000642829">
    <property type="component" value="Unassembled WGS sequence"/>
</dbReference>
<name>A0A8J3GEL6_9BACT</name>
<gene>
    <name evidence="4" type="ORF">GCM10007047_22020</name>
</gene>
<dbReference type="AlphaFoldDB" id="A0A8J3GEL6"/>
<proteinExistence type="predicted"/>
<evidence type="ECO:0000313" key="5">
    <source>
        <dbReference type="Proteomes" id="UP000642829"/>
    </source>
</evidence>
<comment type="caution">
    <text evidence="4">The sequence shown here is derived from an EMBL/GenBank/DDBJ whole genome shotgun (WGS) entry which is preliminary data.</text>
</comment>
<sequence length="401" mass="45183">MRIWIVNPFDDIPGEGTPQRYRTLCAVLAQRGHEVIWWSSRWSHRRKQNRDQPTLGSESYSLRLIDAPAYSHNVSWARVRNHRQFARQLQVAGDEQIAAGYAPDLVLFSWPPMGTATAAFHWRERCGCRVTIDLMDAWPDNFLMLVPKLPGVRRLLRGLLQPWFRRATEVCQLVDAASAQSQAFADFVRQYGGPDGVHVCYLGASTQGTHYVDRPLGGDLRILYLGAMGSAYDLETLLYAISQLRSENWSVRLDIAGEGERQALLKVLCDELQLNECVTFHGYLQGQPLNDLLAASDVGVIPMLPDSLVAVPYKAGDYLGAGLPVINSLPGELKSLLESAKCGRFYQVGDAKSLANTLRPYAIDRQLARRERPAAKKLFAEHFDRAKTYPRWADWLERQVS</sequence>
<dbReference type="PANTHER" id="PTHR12526">
    <property type="entry name" value="GLYCOSYLTRANSFERASE"/>
    <property type="match status" value="1"/>
</dbReference>
<dbReference type="Pfam" id="PF13439">
    <property type="entry name" value="Glyco_transf_4"/>
    <property type="match status" value="1"/>
</dbReference>
<accession>A0A8J3GEL6</accession>
<dbReference type="InterPro" id="IPR028098">
    <property type="entry name" value="Glyco_trans_4-like_N"/>
</dbReference>
<dbReference type="PANTHER" id="PTHR12526:SF510">
    <property type="entry name" value="D-INOSITOL 3-PHOSPHATE GLYCOSYLTRANSFERASE"/>
    <property type="match status" value="1"/>
</dbReference>
<protein>
    <recommendedName>
        <fullName evidence="3">Glycosyltransferase subfamily 4-like N-terminal domain-containing protein</fullName>
    </recommendedName>
</protein>
<keyword evidence="5" id="KW-1185">Reference proteome</keyword>
<dbReference type="Pfam" id="PF13692">
    <property type="entry name" value="Glyco_trans_1_4"/>
    <property type="match status" value="1"/>
</dbReference>
<dbReference type="GO" id="GO:0016757">
    <property type="term" value="F:glycosyltransferase activity"/>
    <property type="evidence" value="ECO:0007669"/>
    <property type="project" value="UniProtKB-KW"/>
</dbReference>
<dbReference type="EMBL" id="BMXG01000013">
    <property type="protein sequence ID" value="GHC04784.1"/>
    <property type="molecule type" value="Genomic_DNA"/>
</dbReference>
<evidence type="ECO:0000313" key="4">
    <source>
        <dbReference type="EMBL" id="GHC04784.1"/>
    </source>
</evidence>
<dbReference type="SUPFAM" id="SSF53756">
    <property type="entry name" value="UDP-Glycosyltransferase/glycogen phosphorylase"/>
    <property type="match status" value="1"/>
</dbReference>
<evidence type="ECO:0000259" key="3">
    <source>
        <dbReference type="Pfam" id="PF13439"/>
    </source>
</evidence>
<dbReference type="Gene3D" id="3.40.50.2000">
    <property type="entry name" value="Glycogen Phosphorylase B"/>
    <property type="match status" value="2"/>
</dbReference>
<feature type="domain" description="Glycosyltransferase subfamily 4-like N-terminal" evidence="3">
    <location>
        <begin position="21"/>
        <end position="206"/>
    </location>
</feature>
<keyword evidence="2" id="KW-0808">Transferase</keyword>
<evidence type="ECO:0000256" key="1">
    <source>
        <dbReference type="ARBA" id="ARBA00022676"/>
    </source>
</evidence>
<dbReference type="RefSeq" id="WP_189515074.1">
    <property type="nucleotide sequence ID" value="NZ_BMXG01000013.1"/>
</dbReference>
<evidence type="ECO:0000256" key="2">
    <source>
        <dbReference type="ARBA" id="ARBA00022679"/>
    </source>
</evidence>
<organism evidence="4 5">
    <name type="scientific">Cerasicoccus arenae</name>
    <dbReference type="NCBI Taxonomy" id="424488"/>
    <lineage>
        <taxon>Bacteria</taxon>
        <taxon>Pseudomonadati</taxon>
        <taxon>Verrucomicrobiota</taxon>
        <taxon>Opitutia</taxon>
        <taxon>Puniceicoccales</taxon>
        <taxon>Cerasicoccaceae</taxon>
        <taxon>Cerasicoccus</taxon>
    </lineage>
</organism>
<reference evidence="4" key="2">
    <citation type="submission" date="2020-09" db="EMBL/GenBank/DDBJ databases">
        <authorList>
            <person name="Sun Q."/>
            <person name="Kim S."/>
        </authorList>
    </citation>
    <scope>NUCLEOTIDE SEQUENCE</scope>
    <source>
        <strain evidence="4">KCTC 12870</strain>
    </source>
</reference>
<reference evidence="4" key="1">
    <citation type="journal article" date="2014" name="Int. J. Syst. Evol. Microbiol.">
        <title>Complete genome sequence of Corynebacterium casei LMG S-19264T (=DSM 44701T), isolated from a smear-ripened cheese.</title>
        <authorList>
            <consortium name="US DOE Joint Genome Institute (JGI-PGF)"/>
            <person name="Walter F."/>
            <person name="Albersmeier A."/>
            <person name="Kalinowski J."/>
            <person name="Ruckert C."/>
        </authorList>
    </citation>
    <scope>NUCLEOTIDE SEQUENCE</scope>
    <source>
        <strain evidence="4">KCTC 12870</strain>
    </source>
</reference>
<keyword evidence="1" id="KW-0328">Glycosyltransferase</keyword>
<dbReference type="CDD" id="cd03794">
    <property type="entry name" value="GT4_WbuB-like"/>
    <property type="match status" value="1"/>
</dbReference>